<feature type="compositionally biased region" description="Basic and acidic residues" evidence="1">
    <location>
        <begin position="65"/>
        <end position="77"/>
    </location>
</feature>
<dbReference type="Proteomes" id="UP001151699">
    <property type="component" value="Unassembled WGS sequence"/>
</dbReference>
<evidence type="ECO:0008006" key="4">
    <source>
        <dbReference type="Google" id="ProtNLM"/>
    </source>
</evidence>
<sequence>MVTSNIDSNAKMSRQRRGRTSSNSSGFRLLDEQCDTVSSVSRNSIYKQKIDSMFDDSRSIISQHIDDRNSVRSDRKSASNRGSSVRSSRYNYRSQLQNVIEDDVQRVSNTVQAQIERMFTDVIKDTTSCSFPVKCLGSLPLRDKVTSLVGLQEPLRKLYLTGAGHSVQNGGTLDICASGMRVKFSNGQDMQMTPFHHIAVWSAVKFIVSAAEGGAAFLPLITDPENIDKRSLFSPLSAADRRRLSSSLHAPIFAVVMRSIKVQRQLECHAYVCQTPEDAIVIAATLYQSLMAHMGNSQNEKPRKPRNQNGVSCISIASSSVANGRYNENLTKIIQNKLEVPRHKPPPVPSRPPRKKRSASSSISGESDVIRDAHIQTTTEERKKKSHKTRRAPPVPGTQQNDQIVGDILTRVAIPRSGSFLNTSGLARYKSRATRRPSKPGGGGGSPLGFSELFNEFRLQENLHSLDDILNAIINSDGMSFNDLKPIYKEFLLKLAVTLTKDELYQRSKSIMRRQKKKKLRRTKSMALSHRKGLILGSKSLKKVFSKFRSKSVPVKYSKSVAENLEKTKKIEHNITGTSSSDVSEPRNEHNINQQNRNSSSGYVSCSECSYDSEACTCTSADRCYCSLGADHDNVNTKLTKSNNRDSLFSCNTEDKCYCSISESNCNESDTTWCDSDSCISASKCYCKGHKDANTHRLGYKKDNLALDYELFTIGGGGGKHVEAHEALSVKKSVEMAALFADVRLSQTTDITSIITKNRNNKMKCENKKGSVKSNSSEVVLRKKNVDHFNKIGKNDEIYQALPRPVSATLEDSLGYLP</sequence>
<feature type="compositionally biased region" description="Polar residues" evidence="1">
    <location>
        <begin position="1"/>
        <end position="12"/>
    </location>
</feature>
<accession>A0A9Q0MIZ5</accession>
<gene>
    <name evidence="2" type="ORF">Bhyg_16364</name>
</gene>
<evidence type="ECO:0000313" key="2">
    <source>
        <dbReference type="EMBL" id="KAJ6623921.1"/>
    </source>
</evidence>
<reference evidence="2" key="1">
    <citation type="submission" date="2022-07" db="EMBL/GenBank/DDBJ databases">
        <authorList>
            <person name="Trinca V."/>
            <person name="Uliana J.V.C."/>
            <person name="Torres T.T."/>
            <person name="Ward R.J."/>
            <person name="Monesi N."/>
        </authorList>
    </citation>
    <scope>NUCLEOTIDE SEQUENCE</scope>
    <source>
        <strain evidence="2">HSMRA1968</strain>
        <tissue evidence="2">Whole embryos</tissue>
    </source>
</reference>
<evidence type="ECO:0000256" key="1">
    <source>
        <dbReference type="SAM" id="MobiDB-lite"/>
    </source>
</evidence>
<dbReference type="PANTHER" id="PTHR21219">
    <property type="entry name" value="FI19613P1"/>
    <property type="match status" value="1"/>
</dbReference>
<dbReference type="AlphaFoldDB" id="A0A9Q0MIZ5"/>
<comment type="caution">
    <text evidence="2">The sequence shown here is derived from an EMBL/GenBank/DDBJ whole genome shotgun (WGS) entry which is preliminary data.</text>
</comment>
<feature type="region of interest" description="Disordered" evidence="1">
    <location>
        <begin position="65"/>
        <end position="88"/>
    </location>
</feature>
<feature type="compositionally biased region" description="Basic and acidic residues" evidence="1">
    <location>
        <begin position="368"/>
        <end position="383"/>
    </location>
</feature>
<dbReference type="EMBL" id="WJQU01003552">
    <property type="protein sequence ID" value="KAJ6623921.1"/>
    <property type="molecule type" value="Genomic_DNA"/>
</dbReference>
<feature type="region of interest" description="Disordered" evidence="1">
    <location>
        <begin position="334"/>
        <end position="404"/>
    </location>
</feature>
<protein>
    <recommendedName>
        <fullName evidence="4">PID domain-containing protein</fullName>
    </recommendedName>
</protein>
<dbReference type="PANTHER" id="PTHR21219:SF4">
    <property type="entry name" value="PID DOMAIN-CONTAINING PROTEIN"/>
    <property type="match status" value="1"/>
</dbReference>
<name>A0A9Q0MIZ5_9DIPT</name>
<feature type="region of interest" description="Disordered" evidence="1">
    <location>
        <begin position="575"/>
        <end position="602"/>
    </location>
</feature>
<proteinExistence type="predicted"/>
<organism evidence="2 3">
    <name type="scientific">Pseudolycoriella hygida</name>
    <dbReference type="NCBI Taxonomy" id="35572"/>
    <lineage>
        <taxon>Eukaryota</taxon>
        <taxon>Metazoa</taxon>
        <taxon>Ecdysozoa</taxon>
        <taxon>Arthropoda</taxon>
        <taxon>Hexapoda</taxon>
        <taxon>Insecta</taxon>
        <taxon>Pterygota</taxon>
        <taxon>Neoptera</taxon>
        <taxon>Endopterygota</taxon>
        <taxon>Diptera</taxon>
        <taxon>Nematocera</taxon>
        <taxon>Sciaroidea</taxon>
        <taxon>Sciaridae</taxon>
        <taxon>Pseudolycoriella</taxon>
    </lineage>
</organism>
<dbReference type="OrthoDB" id="3647at2759"/>
<keyword evidence="3" id="KW-1185">Reference proteome</keyword>
<feature type="region of interest" description="Disordered" evidence="1">
    <location>
        <begin position="1"/>
        <end position="27"/>
    </location>
</feature>
<feature type="compositionally biased region" description="Low complexity" evidence="1">
    <location>
        <begin position="79"/>
        <end position="88"/>
    </location>
</feature>
<evidence type="ECO:0000313" key="3">
    <source>
        <dbReference type="Proteomes" id="UP001151699"/>
    </source>
</evidence>